<dbReference type="AlphaFoldDB" id="E2BNM1"/>
<evidence type="ECO:0000313" key="2">
    <source>
        <dbReference type="Proteomes" id="UP000008237"/>
    </source>
</evidence>
<feature type="non-terminal residue" evidence="1">
    <location>
        <position position="1"/>
    </location>
</feature>
<dbReference type="OMA" id="FQIYALE"/>
<dbReference type="InParanoid" id="E2BNM1"/>
<evidence type="ECO:0000313" key="1">
    <source>
        <dbReference type="EMBL" id="EFN82709.1"/>
    </source>
</evidence>
<dbReference type="Proteomes" id="UP000008237">
    <property type="component" value="Unassembled WGS sequence"/>
</dbReference>
<sequence length="82" mass="9443">GNTTRRFFENSTLSSSITGVDEELIKRFHVILQTISSGYDINVNAFQIYALETAKRFVSIYPWYNMPTTNHKILIHCSEIIS</sequence>
<dbReference type="EMBL" id="GL449422">
    <property type="protein sequence ID" value="EFN82709.1"/>
    <property type="molecule type" value="Genomic_DNA"/>
</dbReference>
<accession>E2BNM1</accession>
<proteinExistence type="predicted"/>
<name>E2BNM1_HARSA</name>
<protein>
    <submittedName>
        <fullName evidence="1">Uncharacterized protein</fullName>
    </submittedName>
</protein>
<reference evidence="1 2" key="1">
    <citation type="journal article" date="2010" name="Science">
        <title>Genomic comparison of the ants Camponotus floridanus and Harpegnathos saltator.</title>
        <authorList>
            <person name="Bonasio R."/>
            <person name="Zhang G."/>
            <person name="Ye C."/>
            <person name="Mutti N.S."/>
            <person name="Fang X."/>
            <person name="Qin N."/>
            <person name="Donahue G."/>
            <person name="Yang P."/>
            <person name="Li Q."/>
            <person name="Li C."/>
            <person name="Zhang P."/>
            <person name="Huang Z."/>
            <person name="Berger S.L."/>
            <person name="Reinberg D."/>
            <person name="Wang J."/>
            <person name="Liebig J."/>
        </authorList>
    </citation>
    <scope>NUCLEOTIDE SEQUENCE [LARGE SCALE GENOMIC DNA]</scope>
    <source>
        <strain evidence="1 2">R22 G/1</strain>
    </source>
</reference>
<feature type="non-terminal residue" evidence="1">
    <location>
        <position position="82"/>
    </location>
</feature>
<keyword evidence="2" id="KW-1185">Reference proteome</keyword>
<organism evidence="2">
    <name type="scientific">Harpegnathos saltator</name>
    <name type="common">Jerdon's jumping ant</name>
    <dbReference type="NCBI Taxonomy" id="610380"/>
    <lineage>
        <taxon>Eukaryota</taxon>
        <taxon>Metazoa</taxon>
        <taxon>Ecdysozoa</taxon>
        <taxon>Arthropoda</taxon>
        <taxon>Hexapoda</taxon>
        <taxon>Insecta</taxon>
        <taxon>Pterygota</taxon>
        <taxon>Neoptera</taxon>
        <taxon>Endopterygota</taxon>
        <taxon>Hymenoptera</taxon>
        <taxon>Apocrita</taxon>
        <taxon>Aculeata</taxon>
        <taxon>Formicoidea</taxon>
        <taxon>Formicidae</taxon>
        <taxon>Ponerinae</taxon>
        <taxon>Ponerini</taxon>
        <taxon>Harpegnathos</taxon>
    </lineage>
</organism>
<gene>
    <name evidence="1" type="ORF">EAI_00063</name>
</gene>